<keyword evidence="1" id="KW-0479">Metal-binding</keyword>
<dbReference type="GO" id="GO:0046872">
    <property type="term" value="F:metal ion binding"/>
    <property type="evidence" value="ECO:0007669"/>
    <property type="project" value="UniProtKB-KW"/>
</dbReference>
<dbReference type="Gramene" id="OMERI11G07810.1">
    <property type="protein sequence ID" value="OMERI11G07810.1"/>
    <property type="gene ID" value="OMERI11G07810"/>
</dbReference>
<dbReference type="InterPro" id="IPR005299">
    <property type="entry name" value="MeTrfase_7"/>
</dbReference>
<proteinExistence type="predicted"/>
<evidence type="ECO:0000313" key="4">
    <source>
        <dbReference type="Proteomes" id="UP000008021"/>
    </source>
</evidence>
<evidence type="ECO:0000256" key="2">
    <source>
        <dbReference type="ARBA" id="ARBA00022842"/>
    </source>
</evidence>
<sequence length="250" mass="28091">MAIKEVCKDFQSRSVVVADLGCSYGANTHLFISEVIVEKSNISATNKNIEEVPKHLDSTMNEGNIHIGTTTPSFVRKLYLDQFERDFSRFLQMRFRELVPAGRMVLTVLGRDSENMGRVKKHKLDSFNLPMYRPSIDQLKQLVQQNECFDIMDIQVFNVKNDPTENYEMEEGTAVTVPAPYDIEARGRIIATGLMAVLESLLTGHFGEPIIDELFAEFARHVTSYLASSGTMGNVTVISLHLQAKLVLAD</sequence>
<dbReference type="InterPro" id="IPR042086">
    <property type="entry name" value="MeTrfase_capping"/>
</dbReference>
<dbReference type="Proteomes" id="UP000008021">
    <property type="component" value="Chromosome 11"/>
</dbReference>
<reference evidence="3" key="2">
    <citation type="submission" date="2018-05" db="EMBL/GenBank/DDBJ databases">
        <title>OmerRS3 (Oryza meridionalis Reference Sequence Version 3).</title>
        <authorList>
            <person name="Zhang J."/>
            <person name="Kudrna D."/>
            <person name="Lee S."/>
            <person name="Talag J."/>
            <person name="Welchert J."/>
            <person name="Wing R.A."/>
        </authorList>
    </citation>
    <scope>NUCLEOTIDE SEQUENCE [LARGE SCALE GENOMIC DNA]</scope>
    <source>
        <strain evidence="3">cv. OR44</strain>
    </source>
</reference>
<organism evidence="3">
    <name type="scientific">Oryza meridionalis</name>
    <dbReference type="NCBI Taxonomy" id="40149"/>
    <lineage>
        <taxon>Eukaryota</taxon>
        <taxon>Viridiplantae</taxon>
        <taxon>Streptophyta</taxon>
        <taxon>Embryophyta</taxon>
        <taxon>Tracheophyta</taxon>
        <taxon>Spermatophyta</taxon>
        <taxon>Magnoliopsida</taxon>
        <taxon>Liliopsida</taxon>
        <taxon>Poales</taxon>
        <taxon>Poaceae</taxon>
        <taxon>BOP clade</taxon>
        <taxon>Oryzoideae</taxon>
        <taxon>Oryzeae</taxon>
        <taxon>Oryzinae</taxon>
        <taxon>Oryza</taxon>
    </lineage>
</organism>
<dbReference type="Gene3D" id="1.10.1200.270">
    <property type="entry name" value="Methyltransferase, alpha-helical capping domain"/>
    <property type="match status" value="2"/>
</dbReference>
<protein>
    <submittedName>
        <fullName evidence="3">Uncharacterized protein</fullName>
    </submittedName>
</protein>
<dbReference type="Gene3D" id="3.40.50.150">
    <property type="entry name" value="Vaccinia Virus protein VP39"/>
    <property type="match status" value="3"/>
</dbReference>
<dbReference type="AlphaFoldDB" id="A0A0E0F4G1"/>
<dbReference type="PANTHER" id="PTHR31009">
    <property type="entry name" value="S-ADENOSYL-L-METHIONINE:CARBOXYL METHYLTRANSFERASE FAMILY PROTEIN"/>
    <property type="match status" value="1"/>
</dbReference>
<accession>A0A0E0F4G1</accession>
<dbReference type="HOGENOM" id="CLU_019628_4_0_1"/>
<keyword evidence="2" id="KW-0460">Magnesium</keyword>
<keyword evidence="4" id="KW-1185">Reference proteome</keyword>
<dbReference type="SUPFAM" id="SSF53335">
    <property type="entry name" value="S-adenosyl-L-methionine-dependent methyltransferases"/>
    <property type="match status" value="1"/>
</dbReference>
<reference evidence="3" key="1">
    <citation type="submission" date="2015-04" db="UniProtKB">
        <authorList>
            <consortium name="EnsemblPlants"/>
        </authorList>
    </citation>
    <scope>IDENTIFICATION</scope>
</reference>
<dbReference type="GO" id="GO:0008168">
    <property type="term" value="F:methyltransferase activity"/>
    <property type="evidence" value="ECO:0007669"/>
    <property type="project" value="InterPro"/>
</dbReference>
<dbReference type="InterPro" id="IPR029063">
    <property type="entry name" value="SAM-dependent_MTases_sf"/>
</dbReference>
<dbReference type="STRING" id="40149.A0A0E0F4G1"/>
<dbReference type="EnsemblPlants" id="OMERI11G07810.1">
    <property type="protein sequence ID" value="OMERI11G07810.1"/>
    <property type="gene ID" value="OMERI11G07810"/>
</dbReference>
<evidence type="ECO:0000256" key="1">
    <source>
        <dbReference type="ARBA" id="ARBA00022723"/>
    </source>
</evidence>
<dbReference type="Pfam" id="PF03492">
    <property type="entry name" value="Methyltransf_7"/>
    <property type="match status" value="3"/>
</dbReference>
<name>A0A0E0F4G1_9ORYZ</name>
<evidence type="ECO:0000313" key="3">
    <source>
        <dbReference type="EnsemblPlants" id="OMERI11G07810.1"/>
    </source>
</evidence>